<evidence type="ECO:0000313" key="3">
    <source>
        <dbReference type="EMBL" id="CAD0317611.1"/>
    </source>
</evidence>
<dbReference type="GO" id="GO:0016779">
    <property type="term" value="F:nucleotidyltransferase activity"/>
    <property type="evidence" value="ECO:0007669"/>
    <property type="project" value="UniProtKB-ARBA"/>
</dbReference>
<dbReference type="PANTHER" id="PTHR43777:SF1">
    <property type="entry name" value="MOLYBDENUM COFACTOR CYTIDYLYLTRANSFERASE"/>
    <property type="match status" value="1"/>
</dbReference>
<gene>
    <name evidence="3" type="primary">glmU_1</name>
    <name evidence="3" type="ORF">CFBP8129_14180</name>
</gene>
<dbReference type="Gene3D" id="3.90.550.10">
    <property type="entry name" value="Spore Coat Polysaccharide Biosynthesis Protein SpsA, Chain A"/>
    <property type="match status" value="1"/>
</dbReference>
<dbReference type="InterPro" id="IPR029044">
    <property type="entry name" value="Nucleotide-diphossugar_trans"/>
</dbReference>
<evidence type="ECO:0000259" key="2">
    <source>
        <dbReference type="Pfam" id="PF12804"/>
    </source>
</evidence>
<feature type="domain" description="MobA-like NTP transferase" evidence="2">
    <location>
        <begin position="45"/>
        <end position="205"/>
    </location>
</feature>
<dbReference type="AlphaFoldDB" id="A0A6V7CJB4"/>
<accession>A0A6V7CJB4</accession>
<proteinExistence type="predicted"/>
<dbReference type="SUPFAM" id="SSF53448">
    <property type="entry name" value="Nucleotide-diphospho-sugar transferases"/>
    <property type="match status" value="1"/>
</dbReference>
<dbReference type="InterPro" id="IPR025877">
    <property type="entry name" value="MobA-like_NTP_Trfase"/>
</dbReference>
<dbReference type="EMBL" id="LR828253">
    <property type="protein sequence ID" value="CAD0317611.1"/>
    <property type="molecule type" value="Genomic_DNA"/>
</dbReference>
<dbReference type="Pfam" id="PF12804">
    <property type="entry name" value="NTP_transf_3"/>
    <property type="match status" value="1"/>
</dbReference>
<evidence type="ECO:0000256" key="1">
    <source>
        <dbReference type="ARBA" id="ARBA00022842"/>
    </source>
</evidence>
<keyword evidence="1" id="KW-0460">Magnesium</keyword>
<reference evidence="3" key="1">
    <citation type="submission" date="2020-07" db="EMBL/GenBank/DDBJ databases">
        <authorList>
            <person name="Pothier F. J."/>
        </authorList>
    </citation>
    <scope>NUCLEOTIDE SEQUENCE</scope>
    <source>
        <strain evidence="3">CFBP 8129</strain>
    </source>
</reference>
<dbReference type="EMBL" id="LR828253">
    <property type="protein sequence ID" value="CAD0317599.1"/>
    <property type="molecule type" value="Genomic_DNA"/>
</dbReference>
<sequence length="240" mass="25093">MSVACKHSSRLHCAGQQSTAPVTADTAKFVATPHGIERMSSDHAALILAAGAGRRLGRAKQLLMRDGEPLLRRFARLALQTSPRRCVVVLGAEADALTDVLQGLEVEVLRHADWSAGMGSSLAALRHYVQDDTTLRRSLILGCDQPALDAPHLRALLEEAGHAASGCATSGYAGVRGIPAVVTHAAWADVPLQADSGLRGLFASLDVQTLGCVSAPALALDVDTPADLAAAQQRGWVDAD</sequence>
<dbReference type="CDD" id="cd04182">
    <property type="entry name" value="GT_2_like_f"/>
    <property type="match status" value="1"/>
</dbReference>
<organism evidence="3">
    <name type="scientific">Xanthomonas hortorum pv. gardneri</name>
    <dbReference type="NCBI Taxonomy" id="2754056"/>
    <lineage>
        <taxon>Bacteria</taxon>
        <taxon>Pseudomonadati</taxon>
        <taxon>Pseudomonadota</taxon>
        <taxon>Gammaproteobacteria</taxon>
        <taxon>Lysobacterales</taxon>
        <taxon>Lysobacteraceae</taxon>
        <taxon>Xanthomonas</taxon>
    </lineage>
</organism>
<dbReference type="PANTHER" id="PTHR43777">
    <property type="entry name" value="MOLYBDENUM COFACTOR CYTIDYLYLTRANSFERASE"/>
    <property type="match status" value="1"/>
</dbReference>
<protein>
    <submittedName>
        <fullName evidence="3">Bifunctional protein GlmU</fullName>
    </submittedName>
</protein>
<name>A0A6V7CJB4_9XANT</name>